<accession>A0A6V8MKS7</accession>
<dbReference type="Pfam" id="PF07796">
    <property type="entry name" value="DUF1638"/>
    <property type="match status" value="1"/>
</dbReference>
<gene>
    <name evidence="2" type="ORF">GMST_29450</name>
</gene>
<name>A0A6V8MKS7_9BACT</name>
<comment type="caution">
    <text evidence="2">The sequence shown here is derived from an EMBL/GenBank/DDBJ whole genome shotgun (WGS) entry which is preliminary data.</text>
</comment>
<evidence type="ECO:0000313" key="3">
    <source>
        <dbReference type="Proteomes" id="UP000556026"/>
    </source>
</evidence>
<keyword evidence="3" id="KW-1185">Reference proteome</keyword>
<evidence type="ECO:0000313" key="2">
    <source>
        <dbReference type="EMBL" id="GFO60620.1"/>
    </source>
</evidence>
<dbReference type="AlphaFoldDB" id="A0A6V8MKS7"/>
<organism evidence="2 3">
    <name type="scientific">Geomonas silvestris</name>
    <dbReference type="NCBI Taxonomy" id="2740184"/>
    <lineage>
        <taxon>Bacteria</taxon>
        <taxon>Pseudomonadati</taxon>
        <taxon>Thermodesulfobacteriota</taxon>
        <taxon>Desulfuromonadia</taxon>
        <taxon>Geobacterales</taxon>
        <taxon>Geobacteraceae</taxon>
        <taxon>Geomonas</taxon>
    </lineage>
</organism>
<dbReference type="EMBL" id="BLXX01000009">
    <property type="protein sequence ID" value="GFO60620.1"/>
    <property type="molecule type" value="Genomic_DNA"/>
</dbReference>
<dbReference type="InterPro" id="IPR012437">
    <property type="entry name" value="DUF1638"/>
</dbReference>
<proteinExistence type="predicted"/>
<feature type="domain" description="DUF1638" evidence="1">
    <location>
        <begin position="30"/>
        <end position="194"/>
    </location>
</feature>
<protein>
    <recommendedName>
        <fullName evidence="1">DUF1638 domain-containing protein</fullName>
    </recommendedName>
</protein>
<evidence type="ECO:0000259" key="1">
    <source>
        <dbReference type="Pfam" id="PF07796"/>
    </source>
</evidence>
<dbReference type="RefSeq" id="WP_183355432.1">
    <property type="nucleotide sequence ID" value="NZ_BLXX01000009.1"/>
</dbReference>
<dbReference type="Proteomes" id="UP000556026">
    <property type="component" value="Unassembled WGS sequence"/>
</dbReference>
<sequence>MRIGVIACDMIKLELEKVLAGFPEVEEIVWLESALHIYPERMKQTIIERVNELKGRVDLIFLGYGYCQSLKGIEAELAIPVILPQYDDCLALLMTPERYAEEKKREVGTWFMTPGWAEIGADLVIKELRLDRAIKFGKDPMALAKRLFTHYKRGLFIDTGVGETEHFRAQAEKFCRDFELTLEESSCNLTLLEAELRRCREYKP</sequence>
<reference evidence="3" key="1">
    <citation type="submission" date="2020-06" db="EMBL/GenBank/DDBJ databases">
        <title>Draft genomic sequence of Geomonas sp. Red330.</title>
        <authorList>
            <person name="Itoh H."/>
            <person name="Zhenxing X."/>
            <person name="Ushijima N."/>
            <person name="Masuda Y."/>
            <person name="Shiratori Y."/>
            <person name="Senoo K."/>
        </authorList>
    </citation>
    <scope>NUCLEOTIDE SEQUENCE [LARGE SCALE GENOMIC DNA]</scope>
    <source>
        <strain evidence="3">Red330</strain>
    </source>
</reference>